<keyword evidence="3" id="KW-0597">Phosphoprotein</keyword>
<dbReference type="InterPro" id="IPR000014">
    <property type="entry name" value="PAS"/>
</dbReference>
<dbReference type="Gene3D" id="3.30.450.20">
    <property type="entry name" value="PAS domain"/>
    <property type="match status" value="4"/>
</dbReference>
<dbReference type="Pfam" id="PF02518">
    <property type="entry name" value="HATPase_c"/>
    <property type="match status" value="1"/>
</dbReference>
<dbReference type="InterPro" id="IPR035965">
    <property type="entry name" value="PAS-like_dom_sf"/>
</dbReference>
<comment type="caution">
    <text evidence="9">The sequence shown here is derived from an EMBL/GenBank/DDBJ whole genome shotgun (WGS) entry which is preliminary data.</text>
</comment>
<dbReference type="EC" id="2.7.13.3" evidence="2"/>
<evidence type="ECO:0000256" key="5">
    <source>
        <dbReference type="ARBA" id="ARBA00022777"/>
    </source>
</evidence>
<evidence type="ECO:0000256" key="1">
    <source>
        <dbReference type="ARBA" id="ARBA00000085"/>
    </source>
</evidence>
<dbReference type="EMBL" id="JBHILJ010000003">
    <property type="protein sequence ID" value="MFB5736296.1"/>
    <property type="molecule type" value="Genomic_DNA"/>
</dbReference>
<dbReference type="InterPro" id="IPR005467">
    <property type="entry name" value="His_kinase_dom"/>
</dbReference>
<dbReference type="CDD" id="cd00082">
    <property type="entry name" value="HisKA"/>
    <property type="match status" value="1"/>
</dbReference>
<dbReference type="InterPro" id="IPR036890">
    <property type="entry name" value="HATPase_C_sf"/>
</dbReference>
<dbReference type="Pfam" id="PF00512">
    <property type="entry name" value="HisKA"/>
    <property type="match status" value="1"/>
</dbReference>
<dbReference type="SMART" id="SM00086">
    <property type="entry name" value="PAC"/>
    <property type="match status" value="2"/>
</dbReference>
<evidence type="ECO:0000256" key="3">
    <source>
        <dbReference type="ARBA" id="ARBA00022553"/>
    </source>
</evidence>
<dbReference type="PANTHER" id="PTHR43304">
    <property type="entry name" value="PHYTOCHROME-LIKE PROTEIN CPH1"/>
    <property type="match status" value="1"/>
</dbReference>
<organism evidence="9 10">
    <name type="scientific">Leptospira wolffii</name>
    <dbReference type="NCBI Taxonomy" id="409998"/>
    <lineage>
        <taxon>Bacteria</taxon>
        <taxon>Pseudomonadati</taxon>
        <taxon>Spirochaetota</taxon>
        <taxon>Spirochaetia</taxon>
        <taxon>Leptospirales</taxon>
        <taxon>Leptospiraceae</taxon>
        <taxon>Leptospira</taxon>
    </lineage>
</organism>
<dbReference type="CDD" id="cd00130">
    <property type="entry name" value="PAS"/>
    <property type="match status" value="3"/>
</dbReference>
<reference evidence="9 10" key="1">
    <citation type="submission" date="2024-09" db="EMBL/GenBank/DDBJ databases">
        <title>Taxonomic and Genotyping Characterization of Leptospira Strains isolated from Multiple Sources in Colombia highlights the importance of intermediate species.</title>
        <authorList>
            <person name="Torres Higuera L."/>
            <person name="Rojas Tapias D."/>
            <person name="Jimenez Velasquez S."/>
            <person name="Renjifo Ibanez C."/>
        </authorList>
    </citation>
    <scope>NUCLEOTIDE SEQUENCE [LARGE SCALE GENOMIC DNA]</scope>
    <source>
        <strain evidence="9 10">Lep080</strain>
    </source>
</reference>
<dbReference type="PROSITE" id="PS50113">
    <property type="entry name" value="PAC"/>
    <property type="match status" value="1"/>
</dbReference>
<comment type="catalytic activity">
    <reaction evidence="1">
        <text>ATP + protein L-histidine = ADP + protein N-phospho-L-histidine.</text>
        <dbReference type="EC" id="2.7.13.3"/>
    </reaction>
</comment>
<accession>A0ABV5BLX5</accession>
<dbReference type="InterPro" id="IPR003661">
    <property type="entry name" value="HisK_dim/P_dom"/>
</dbReference>
<feature type="domain" description="PAS" evidence="7">
    <location>
        <begin position="396"/>
        <end position="443"/>
    </location>
</feature>
<dbReference type="Gene3D" id="1.10.287.130">
    <property type="match status" value="1"/>
</dbReference>
<gene>
    <name evidence="9" type="ORF">ACE5IX_07260</name>
</gene>
<dbReference type="SUPFAM" id="SSF55874">
    <property type="entry name" value="ATPase domain of HSP90 chaperone/DNA topoisomerase II/histidine kinase"/>
    <property type="match status" value="1"/>
</dbReference>
<keyword evidence="5" id="KW-0418">Kinase</keyword>
<dbReference type="SMART" id="SM00091">
    <property type="entry name" value="PAS"/>
    <property type="match status" value="4"/>
</dbReference>
<evidence type="ECO:0000259" key="7">
    <source>
        <dbReference type="PROSITE" id="PS50112"/>
    </source>
</evidence>
<evidence type="ECO:0000313" key="10">
    <source>
        <dbReference type="Proteomes" id="UP001580391"/>
    </source>
</evidence>
<dbReference type="SUPFAM" id="SSF47384">
    <property type="entry name" value="Homodimeric domain of signal transducing histidine kinase"/>
    <property type="match status" value="1"/>
</dbReference>
<dbReference type="InterPro" id="IPR036097">
    <property type="entry name" value="HisK_dim/P_sf"/>
</dbReference>
<dbReference type="SMART" id="SM00388">
    <property type="entry name" value="HisKA"/>
    <property type="match status" value="1"/>
</dbReference>
<dbReference type="InterPro" id="IPR013656">
    <property type="entry name" value="PAS_4"/>
</dbReference>
<evidence type="ECO:0000259" key="6">
    <source>
        <dbReference type="PROSITE" id="PS50109"/>
    </source>
</evidence>
<dbReference type="InterPro" id="IPR001610">
    <property type="entry name" value="PAC"/>
</dbReference>
<dbReference type="InterPro" id="IPR003594">
    <property type="entry name" value="HATPase_dom"/>
</dbReference>
<protein>
    <recommendedName>
        <fullName evidence="2">histidine kinase</fullName>
        <ecNumber evidence="2">2.7.13.3</ecNumber>
    </recommendedName>
</protein>
<dbReference type="Pfam" id="PF08448">
    <property type="entry name" value="PAS_4"/>
    <property type="match status" value="2"/>
</dbReference>
<keyword evidence="4" id="KW-0808">Transferase</keyword>
<feature type="domain" description="PAC" evidence="8">
    <location>
        <begin position="88"/>
        <end position="150"/>
    </location>
</feature>
<dbReference type="InterPro" id="IPR004358">
    <property type="entry name" value="Sig_transdc_His_kin-like_C"/>
</dbReference>
<keyword evidence="10" id="KW-1185">Reference proteome</keyword>
<proteinExistence type="predicted"/>
<evidence type="ECO:0000256" key="4">
    <source>
        <dbReference type="ARBA" id="ARBA00022679"/>
    </source>
</evidence>
<evidence type="ECO:0000256" key="2">
    <source>
        <dbReference type="ARBA" id="ARBA00012438"/>
    </source>
</evidence>
<dbReference type="PROSITE" id="PS50112">
    <property type="entry name" value="PAS"/>
    <property type="match status" value="3"/>
</dbReference>
<dbReference type="InterPro" id="IPR000700">
    <property type="entry name" value="PAS-assoc_C"/>
</dbReference>
<dbReference type="Pfam" id="PF00989">
    <property type="entry name" value="PAS"/>
    <property type="match status" value="1"/>
</dbReference>
<dbReference type="InterPro" id="IPR052162">
    <property type="entry name" value="Sensor_kinase/Photoreceptor"/>
</dbReference>
<dbReference type="SMART" id="SM00387">
    <property type="entry name" value="HATPase_c"/>
    <property type="match status" value="1"/>
</dbReference>
<evidence type="ECO:0000259" key="8">
    <source>
        <dbReference type="PROSITE" id="PS50113"/>
    </source>
</evidence>
<feature type="domain" description="PAS" evidence="7">
    <location>
        <begin position="269"/>
        <end position="335"/>
    </location>
</feature>
<dbReference type="Gene3D" id="3.30.565.10">
    <property type="entry name" value="Histidine kinase-like ATPase, C-terminal domain"/>
    <property type="match status" value="1"/>
</dbReference>
<feature type="domain" description="PAS" evidence="7">
    <location>
        <begin position="21"/>
        <end position="69"/>
    </location>
</feature>
<name>A0ABV5BLX5_9LEPT</name>
<dbReference type="InterPro" id="IPR013767">
    <property type="entry name" value="PAS_fold"/>
</dbReference>
<dbReference type="SUPFAM" id="SSF55785">
    <property type="entry name" value="PYP-like sensor domain (PAS domain)"/>
    <property type="match status" value="4"/>
</dbReference>
<dbReference type="PROSITE" id="PS50109">
    <property type="entry name" value="HIS_KIN"/>
    <property type="match status" value="1"/>
</dbReference>
<dbReference type="Proteomes" id="UP001580391">
    <property type="component" value="Unassembled WGS sequence"/>
</dbReference>
<dbReference type="RefSeq" id="WP_375516869.1">
    <property type="nucleotide sequence ID" value="NZ_JBHILI010000004.1"/>
</dbReference>
<sequence>MESTSKQSETDTLLSERRELAESRLDYILSHTPIIFFSTDKKGILNYASGRFLEKIGLSADSMVGSSFLDYDWNAEFRQSDGTSRFIKPAEALGLVLGGDGEVVAETVFASRFFSFRLSPSRDESGRTNGMIGIAIDITDQKLAEREFASRTLDYKTVIGALPVIVFSISREGRILLAEGKGLERLGFQSGETVGQTIYERAEAKPEVLEAFHKALAGEESFYQSVQNGRFLETRMYPKIRNGKDTEEVLGITYDISDRLVYESKVRESEENYRNLFQNNPQIMILFDREEFRVVAVNRTAIQIYGYSEEEFVGKPILELRLPEDREEVRDKIRNLEIGPNFFQEVRHIRKDASIMHLDLVTSMMRFGGKDCVLVSGTDVSARVETEKQNRFNLAVLSQVSDAVIALDNRRKIVYYNEPAAALYGIGSENYIGRHYTDLFTPEWFSENDKENAMKDWDLEGASKIELVHVLPSGRKIAIETNFKRFQSEGDDEPGVIMVNRDITEKIAYRNSLQQALRALEKTNKELEQFAYVASHDLQEPLRTIASYLQLLERKFQEDIKPEMREFIRISVEAAKRQQGLIESLLSYSRVGASSLKKEKISLHSVLEEAVRDLSSVLSDNSVKLEIKGELPEVYADSDQIRRLLINLISNGVKFRYPNRDPIVSVSSRKIPGFWEFEVSDNGIGMDAKYFDRIFIIFQKLHVRTQYPGTGIGLSICKKIVENHGGRIWVKSSIGEGSQFFFTLPEVNG</sequence>
<dbReference type="PRINTS" id="PR00344">
    <property type="entry name" value="BCTRLSENSOR"/>
</dbReference>
<evidence type="ECO:0000313" key="9">
    <source>
        <dbReference type="EMBL" id="MFB5736296.1"/>
    </source>
</evidence>
<feature type="domain" description="Histidine kinase" evidence="6">
    <location>
        <begin position="533"/>
        <end position="748"/>
    </location>
</feature>
<dbReference type="PANTHER" id="PTHR43304:SF1">
    <property type="entry name" value="PAC DOMAIN-CONTAINING PROTEIN"/>
    <property type="match status" value="1"/>
</dbReference>
<dbReference type="NCBIfam" id="TIGR00229">
    <property type="entry name" value="sensory_box"/>
    <property type="match status" value="3"/>
</dbReference>